<dbReference type="Pfam" id="PF01609">
    <property type="entry name" value="DDE_Tnp_1"/>
    <property type="match status" value="1"/>
</dbReference>
<organism evidence="2 3">
    <name type="scientific">Rhodopirellula sallentina SM41</name>
    <dbReference type="NCBI Taxonomy" id="1263870"/>
    <lineage>
        <taxon>Bacteria</taxon>
        <taxon>Pseudomonadati</taxon>
        <taxon>Planctomycetota</taxon>
        <taxon>Planctomycetia</taxon>
        <taxon>Pirellulales</taxon>
        <taxon>Pirellulaceae</taxon>
        <taxon>Rhodopirellula</taxon>
    </lineage>
</organism>
<dbReference type="GO" id="GO:0004803">
    <property type="term" value="F:transposase activity"/>
    <property type="evidence" value="ECO:0007669"/>
    <property type="project" value="InterPro"/>
</dbReference>
<reference evidence="2 3" key="1">
    <citation type="journal article" date="2013" name="Mar. Genomics">
        <title>Expression of sulfatases in Rhodopirellula baltica and the diversity of sulfatases in the genus Rhodopirellula.</title>
        <authorList>
            <person name="Wegner C.E."/>
            <person name="Richter-Heitmann T."/>
            <person name="Klindworth A."/>
            <person name="Klockow C."/>
            <person name="Richter M."/>
            <person name="Achstetter T."/>
            <person name="Glockner F.O."/>
            <person name="Harder J."/>
        </authorList>
    </citation>
    <scope>NUCLEOTIDE SEQUENCE [LARGE SCALE GENOMIC DNA]</scope>
    <source>
        <strain evidence="2 3">SM41</strain>
    </source>
</reference>
<feature type="domain" description="Transposase IS4-like" evidence="1">
    <location>
        <begin position="155"/>
        <end position="393"/>
    </location>
</feature>
<evidence type="ECO:0000259" key="1">
    <source>
        <dbReference type="Pfam" id="PF01609"/>
    </source>
</evidence>
<dbReference type="EMBL" id="ANOH01000228">
    <property type="protein sequence ID" value="EMI55077.1"/>
    <property type="molecule type" value="Genomic_DNA"/>
</dbReference>
<dbReference type="PANTHER" id="PTHR37529">
    <property type="entry name" value="TRANSPOSASE INSG FOR INSERTION SEQUENCE ELEMENT IS4-RELATED"/>
    <property type="match status" value="1"/>
</dbReference>
<dbReference type="InterPro" id="IPR002559">
    <property type="entry name" value="Transposase_11"/>
</dbReference>
<dbReference type="Proteomes" id="UP000011885">
    <property type="component" value="Unassembled WGS sequence"/>
</dbReference>
<protein>
    <submittedName>
        <fullName evidence="2">Transposase, IS4 family protein</fullName>
    </submittedName>
</protein>
<dbReference type="GO" id="GO:0006313">
    <property type="term" value="P:DNA transposition"/>
    <property type="evidence" value="ECO:0007669"/>
    <property type="project" value="InterPro"/>
</dbReference>
<dbReference type="PATRIC" id="fig|1263870.3.peg.3616"/>
<name>M5U0U7_9BACT</name>
<dbReference type="GO" id="GO:0003677">
    <property type="term" value="F:DNA binding"/>
    <property type="evidence" value="ECO:0007669"/>
    <property type="project" value="InterPro"/>
</dbReference>
<dbReference type="NCBIfam" id="NF033592">
    <property type="entry name" value="transpos_IS4_1"/>
    <property type="match status" value="1"/>
</dbReference>
<gene>
    <name evidence="2" type="ORF">RSSM_03401</name>
</gene>
<comment type="caution">
    <text evidence="2">The sequence shown here is derived from an EMBL/GenBank/DDBJ whole genome shotgun (WGS) entry which is preliminary data.</text>
</comment>
<proteinExistence type="predicted"/>
<accession>M5U0U7</accession>
<evidence type="ECO:0000313" key="2">
    <source>
        <dbReference type="EMBL" id="EMI55077.1"/>
    </source>
</evidence>
<keyword evidence="3" id="KW-1185">Reference proteome</keyword>
<evidence type="ECO:0000313" key="3">
    <source>
        <dbReference type="Proteomes" id="UP000011885"/>
    </source>
</evidence>
<dbReference type="InterPro" id="IPR012337">
    <property type="entry name" value="RNaseH-like_sf"/>
</dbReference>
<dbReference type="AlphaFoldDB" id="M5U0U7"/>
<dbReference type="SUPFAM" id="SSF53098">
    <property type="entry name" value="Ribonuclease H-like"/>
    <property type="match status" value="1"/>
</dbReference>
<sequence length="495" mass="56968">MQERPHLLRWVYHNFIFGKEASVMGSLNQGPLGEQISFLRRQFLQDGGLPFTDVLSEQSISNALSQNGVCWKERIYSPLVTLWVFLGQILSEDQSCASAVARLIAHRISRNQGPCSSETSAYCQARKRLPEKFFSDVARRAGRALDDSAKAEWLWHGRRVYLYDGTTVKMPDTADNQSEYPQPSYQRPGLGRPMARVCTVFSLSCGAVVDMAICAYSGKGQSELGLLRRLMDAFRSGDIMVADRLMCSWGELTALQTRGVDFVVRHATTRKLDFRCGQRLGKDDQIVNWPKRHARTKEANAYRKSLPDNLKVRVCRIRIARPGFRSKVLVVATTLFDPIEYPKEELALLYRKRWNVELDIRSLKQTLQMDMLRCKTPDLVRKEIWTHVLAYNLIRTIMARAAHEVDIEPRSISFKMTVQMLKAFQPVLANLRRCPSDFRQQLYDQMIAAISVHRVGDRPDRFEPRKIKQPTRKHHDFLHVHRHEAKRQILAGLTK</sequence>
<dbReference type="InterPro" id="IPR047952">
    <property type="entry name" value="Transpos_IS4"/>
</dbReference>
<dbReference type="PANTHER" id="PTHR37529:SF1">
    <property type="entry name" value="TRANSPOSASE INSG FOR INSERTION SEQUENCE ELEMENT IS4-RELATED"/>
    <property type="match status" value="1"/>
</dbReference>